<dbReference type="EMBL" id="JAACJM010000001">
    <property type="protein sequence ID" value="KAF5375090.1"/>
    <property type="molecule type" value="Genomic_DNA"/>
</dbReference>
<evidence type="ECO:0000313" key="7">
    <source>
        <dbReference type="EMBL" id="KAF5375090.1"/>
    </source>
</evidence>
<feature type="region of interest" description="Disordered" evidence="5">
    <location>
        <begin position="1"/>
        <end position="37"/>
    </location>
</feature>
<keyword evidence="8" id="KW-1185">Reference proteome</keyword>
<sequence>MSSQFASFAAYTPPPDDPEYATSTRASTSNHRPWFPNYRSQSGEVSYQSGAIPTFENSVAGDQPAEENEDQNQWTTRFGLRMDFLAAFAYLLGPISALLVLILETHNDFVRFHGYQAAMLTGPLVVTRVLLSLLQFPQWMRTVFTVLIWCCQVYMAVRTYLDASNGLIRFELPVIGILASQWVAEE</sequence>
<protein>
    <submittedName>
        <fullName evidence="7">Uncharacterized protein</fullName>
    </submittedName>
</protein>
<evidence type="ECO:0000256" key="1">
    <source>
        <dbReference type="ARBA" id="ARBA00004141"/>
    </source>
</evidence>
<dbReference type="Proteomes" id="UP000559256">
    <property type="component" value="Unassembled WGS sequence"/>
</dbReference>
<dbReference type="AlphaFoldDB" id="A0A8H5H293"/>
<name>A0A8H5H293_9AGAR</name>
<feature type="transmembrane region" description="Helical" evidence="6">
    <location>
        <begin position="84"/>
        <end position="103"/>
    </location>
</feature>
<evidence type="ECO:0000256" key="3">
    <source>
        <dbReference type="ARBA" id="ARBA00022989"/>
    </source>
</evidence>
<accession>A0A8H5H293</accession>
<feature type="compositionally biased region" description="Polar residues" evidence="5">
    <location>
        <begin position="21"/>
        <end position="31"/>
    </location>
</feature>
<proteinExistence type="predicted"/>
<keyword evidence="4 6" id="KW-0472">Membrane</keyword>
<comment type="caution">
    <text evidence="7">The sequence shown here is derived from an EMBL/GenBank/DDBJ whole genome shotgun (WGS) entry which is preliminary data.</text>
</comment>
<organism evidence="7 8">
    <name type="scientific">Tetrapyrgos nigripes</name>
    <dbReference type="NCBI Taxonomy" id="182062"/>
    <lineage>
        <taxon>Eukaryota</taxon>
        <taxon>Fungi</taxon>
        <taxon>Dikarya</taxon>
        <taxon>Basidiomycota</taxon>
        <taxon>Agaricomycotina</taxon>
        <taxon>Agaricomycetes</taxon>
        <taxon>Agaricomycetidae</taxon>
        <taxon>Agaricales</taxon>
        <taxon>Marasmiineae</taxon>
        <taxon>Marasmiaceae</taxon>
        <taxon>Tetrapyrgos</taxon>
    </lineage>
</organism>
<keyword evidence="3 6" id="KW-1133">Transmembrane helix</keyword>
<evidence type="ECO:0000313" key="8">
    <source>
        <dbReference type="Proteomes" id="UP000559256"/>
    </source>
</evidence>
<reference evidence="7 8" key="1">
    <citation type="journal article" date="2020" name="ISME J.">
        <title>Uncovering the hidden diversity of litter-decomposition mechanisms in mushroom-forming fungi.</title>
        <authorList>
            <person name="Floudas D."/>
            <person name="Bentzer J."/>
            <person name="Ahren D."/>
            <person name="Johansson T."/>
            <person name="Persson P."/>
            <person name="Tunlid A."/>
        </authorList>
    </citation>
    <scope>NUCLEOTIDE SEQUENCE [LARGE SCALE GENOMIC DNA]</scope>
    <source>
        <strain evidence="7 8">CBS 291.85</strain>
    </source>
</reference>
<comment type="subcellular location">
    <subcellularLocation>
        <location evidence="1">Membrane</location>
        <topology evidence="1">Multi-pass membrane protein</topology>
    </subcellularLocation>
</comment>
<feature type="transmembrane region" description="Helical" evidence="6">
    <location>
        <begin position="142"/>
        <end position="161"/>
    </location>
</feature>
<dbReference type="GO" id="GO:0016020">
    <property type="term" value="C:membrane"/>
    <property type="evidence" value="ECO:0007669"/>
    <property type="project" value="UniProtKB-SubCell"/>
</dbReference>
<gene>
    <name evidence="7" type="ORF">D9758_000267</name>
</gene>
<evidence type="ECO:0000256" key="2">
    <source>
        <dbReference type="ARBA" id="ARBA00022692"/>
    </source>
</evidence>
<evidence type="ECO:0000256" key="6">
    <source>
        <dbReference type="SAM" id="Phobius"/>
    </source>
</evidence>
<evidence type="ECO:0000256" key="4">
    <source>
        <dbReference type="ARBA" id="ARBA00023136"/>
    </source>
</evidence>
<dbReference type="PANTHER" id="PTHR36460:SF1">
    <property type="entry name" value="UPF0132 DOMAIN PROTEIN (AFU_ORTHOLOGUE AFUA_3G10255)"/>
    <property type="match status" value="1"/>
</dbReference>
<keyword evidence="2 6" id="KW-0812">Transmembrane</keyword>
<dbReference type="PANTHER" id="PTHR36460">
    <property type="entry name" value="UPF0132 DOMAIN PROTEIN (AFU_ORTHOLOGUE AFUA_3G10255)"/>
    <property type="match status" value="1"/>
</dbReference>
<evidence type="ECO:0000256" key="5">
    <source>
        <dbReference type="SAM" id="MobiDB-lite"/>
    </source>
</evidence>
<dbReference type="OrthoDB" id="5546837at2759"/>